<dbReference type="InterPro" id="IPR012337">
    <property type="entry name" value="RNaseH-like_sf"/>
</dbReference>
<keyword evidence="3 7" id="KW-0863">Zinc-finger</keyword>
<reference evidence="10" key="2">
    <citation type="submission" date="2025-08" db="UniProtKB">
        <authorList>
            <consortium name="RefSeq"/>
        </authorList>
    </citation>
    <scope>IDENTIFICATION</scope>
    <source>
        <tissue evidence="10">Leaf</tissue>
    </source>
</reference>
<dbReference type="GO" id="GO:0003677">
    <property type="term" value="F:DNA binding"/>
    <property type="evidence" value="ECO:0007669"/>
    <property type="project" value="UniProtKB-KW"/>
</dbReference>
<dbReference type="GO" id="GO:0008270">
    <property type="term" value="F:zinc ion binding"/>
    <property type="evidence" value="ECO:0007669"/>
    <property type="project" value="UniProtKB-KW"/>
</dbReference>
<keyword evidence="2" id="KW-0479">Metal-binding</keyword>
<evidence type="ECO:0000256" key="6">
    <source>
        <dbReference type="ARBA" id="ARBA00023242"/>
    </source>
</evidence>
<feature type="non-terminal residue" evidence="10">
    <location>
        <position position="578"/>
    </location>
</feature>
<dbReference type="GO" id="GO:0005634">
    <property type="term" value="C:nucleus"/>
    <property type="evidence" value="ECO:0007669"/>
    <property type="project" value="UniProtKB-SubCell"/>
</dbReference>
<dbReference type="GeneID" id="109705389"/>
<dbReference type="GO" id="GO:0046983">
    <property type="term" value="F:protein dimerization activity"/>
    <property type="evidence" value="ECO:0007669"/>
    <property type="project" value="InterPro"/>
</dbReference>
<name>A0A6P5EJW4_ANACO</name>
<evidence type="ECO:0000313" key="9">
    <source>
        <dbReference type="Proteomes" id="UP000515123"/>
    </source>
</evidence>
<keyword evidence="5" id="KW-0238">DNA-binding</keyword>
<evidence type="ECO:0000256" key="4">
    <source>
        <dbReference type="ARBA" id="ARBA00022833"/>
    </source>
</evidence>
<dbReference type="Pfam" id="PF02892">
    <property type="entry name" value="zf-BED"/>
    <property type="match status" value="1"/>
</dbReference>
<evidence type="ECO:0000256" key="3">
    <source>
        <dbReference type="ARBA" id="ARBA00022771"/>
    </source>
</evidence>
<dbReference type="Proteomes" id="UP000515123">
    <property type="component" value="Unplaced"/>
</dbReference>
<sequence length="578" mass="66331">MSKKAQDPGWEHAYPPIEKDRTRVKCKYCQNEYNGGISRFKRHLAGIRGDVAPCAQVPEKVKEEMSKLIGVKRQMKEHKEEALKQLRGEVNITDMEDYSDYETGEILSKRSCVGSSKSTQKGLIDRFCIPTPEEALRRGKDVQPTINEKLKEKERERTIQYIARWFYEAGIPFNAASLESFSLMLEAIGQYGRGLKAPTPYELRVPLLKKEVEETKAFLKTHRDCWEANGCSIMTDAWTDKRGRNLMNLVVNCELGTSFLRSIDSSSEVHDGPFIFKLVSSCIDEIGEENVVQVISDNASANMAAANLLRAERPNIFWSPCAAHCIDLMLEDIGKFRQVKNTITKARMVTVFLYGHTITLSMMRKFTQKKDLVRTGVTRFATAFLSLQSIMLKRNELRTMFTSKDWDEFDGDKVPSMGYVYGDLENAKKEIALHMDNDEKKYRPVWNIIDSRFNDKLKTPLHKAGYFLNPFFYYARKDEIDSNASIMDGVLECLLKFYPNDPSKQDKILEELPLYKTASGSFGREIAIRQRQKPNLNPAHWWSMHGTDTPFLRIMAMKILSLTCSSSGCERNWSTFEM</sequence>
<dbReference type="OrthoDB" id="685289at2759"/>
<comment type="subcellular location">
    <subcellularLocation>
        <location evidence="1">Nucleus</location>
    </subcellularLocation>
</comment>
<dbReference type="InterPro" id="IPR007021">
    <property type="entry name" value="DUF659"/>
</dbReference>
<dbReference type="InterPro" id="IPR003656">
    <property type="entry name" value="Znf_BED"/>
</dbReference>
<feature type="domain" description="BED-type" evidence="8">
    <location>
        <begin position="4"/>
        <end position="61"/>
    </location>
</feature>
<evidence type="ECO:0000256" key="5">
    <source>
        <dbReference type="ARBA" id="ARBA00023125"/>
    </source>
</evidence>
<dbReference type="PANTHER" id="PTHR32166">
    <property type="entry name" value="OSJNBA0013A04.12 PROTEIN"/>
    <property type="match status" value="1"/>
</dbReference>
<evidence type="ECO:0000313" key="10">
    <source>
        <dbReference type="RefSeq" id="XP_020081710.1"/>
    </source>
</evidence>
<organism evidence="9 10">
    <name type="scientific">Ananas comosus</name>
    <name type="common">Pineapple</name>
    <name type="synonym">Ananas ananas</name>
    <dbReference type="NCBI Taxonomy" id="4615"/>
    <lineage>
        <taxon>Eukaryota</taxon>
        <taxon>Viridiplantae</taxon>
        <taxon>Streptophyta</taxon>
        <taxon>Embryophyta</taxon>
        <taxon>Tracheophyta</taxon>
        <taxon>Spermatophyta</taxon>
        <taxon>Magnoliopsida</taxon>
        <taxon>Liliopsida</taxon>
        <taxon>Poales</taxon>
        <taxon>Bromeliaceae</taxon>
        <taxon>Bromelioideae</taxon>
        <taxon>Ananas</taxon>
    </lineage>
</organism>
<dbReference type="AlphaFoldDB" id="A0A6P5EJW4"/>
<dbReference type="RefSeq" id="XP_020081710.1">
    <property type="nucleotide sequence ID" value="XM_020226121.1"/>
</dbReference>
<proteinExistence type="predicted"/>
<dbReference type="Pfam" id="PF04937">
    <property type="entry name" value="DUF659"/>
    <property type="match status" value="1"/>
</dbReference>
<dbReference type="SUPFAM" id="SSF53098">
    <property type="entry name" value="Ribonuclease H-like"/>
    <property type="match status" value="1"/>
</dbReference>
<keyword evidence="9" id="KW-1185">Reference proteome</keyword>
<evidence type="ECO:0000259" key="8">
    <source>
        <dbReference type="PROSITE" id="PS50808"/>
    </source>
</evidence>
<dbReference type="PANTHER" id="PTHR32166:SF74">
    <property type="entry name" value="OS05G0256350 PROTEIN"/>
    <property type="match status" value="1"/>
</dbReference>
<keyword evidence="6" id="KW-0539">Nucleus</keyword>
<dbReference type="PROSITE" id="PS50808">
    <property type="entry name" value="ZF_BED"/>
    <property type="match status" value="1"/>
</dbReference>
<keyword evidence="4" id="KW-0862">Zinc</keyword>
<evidence type="ECO:0000256" key="2">
    <source>
        <dbReference type="ARBA" id="ARBA00022723"/>
    </source>
</evidence>
<protein>
    <submittedName>
        <fullName evidence="10">Uncharacterized protein LOC109705389</fullName>
    </submittedName>
</protein>
<evidence type="ECO:0000256" key="1">
    <source>
        <dbReference type="ARBA" id="ARBA00004123"/>
    </source>
</evidence>
<gene>
    <name evidence="10" type="primary">LOC109705389</name>
</gene>
<dbReference type="Pfam" id="PF05699">
    <property type="entry name" value="Dimer_Tnp_hAT"/>
    <property type="match status" value="1"/>
</dbReference>
<accession>A0A6P5EJW4</accession>
<reference evidence="9" key="1">
    <citation type="journal article" date="2015" name="Nat. Genet.">
        <title>The pineapple genome and the evolution of CAM photosynthesis.</title>
        <authorList>
            <person name="Ming R."/>
            <person name="VanBuren R."/>
            <person name="Wai C.M."/>
            <person name="Tang H."/>
            <person name="Schatz M.C."/>
            <person name="Bowers J.E."/>
            <person name="Lyons E."/>
            <person name="Wang M.L."/>
            <person name="Chen J."/>
            <person name="Biggers E."/>
            <person name="Zhang J."/>
            <person name="Huang L."/>
            <person name="Zhang L."/>
            <person name="Miao W."/>
            <person name="Zhang J."/>
            <person name="Ye Z."/>
            <person name="Miao C."/>
            <person name="Lin Z."/>
            <person name="Wang H."/>
            <person name="Zhou H."/>
            <person name="Yim W.C."/>
            <person name="Priest H.D."/>
            <person name="Zheng C."/>
            <person name="Woodhouse M."/>
            <person name="Edger P.P."/>
            <person name="Guyot R."/>
            <person name="Guo H.B."/>
            <person name="Guo H."/>
            <person name="Zheng G."/>
            <person name="Singh R."/>
            <person name="Sharma A."/>
            <person name="Min X."/>
            <person name="Zheng Y."/>
            <person name="Lee H."/>
            <person name="Gurtowski J."/>
            <person name="Sedlazeck F.J."/>
            <person name="Harkess A."/>
            <person name="McKain M.R."/>
            <person name="Liao Z."/>
            <person name="Fang J."/>
            <person name="Liu J."/>
            <person name="Zhang X."/>
            <person name="Zhang Q."/>
            <person name="Hu W."/>
            <person name="Qin Y."/>
            <person name="Wang K."/>
            <person name="Chen L.Y."/>
            <person name="Shirley N."/>
            <person name="Lin Y.R."/>
            <person name="Liu L.Y."/>
            <person name="Hernandez A.G."/>
            <person name="Wright C.L."/>
            <person name="Bulone V."/>
            <person name="Tuskan G.A."/>
            <person name="Heath K."/>
            <person name="Zee F."/>
            <person name="Moore P.H."/>
            <person name="Sunkar R."/>
            <person name="Leebens-Mack J.H."/>
            <person name="Mockler T."/>
            <person name="Bennetzen J.L."/>
            <person name="Freeling M."/>
            <person name="Sankoff D."/>
            <person name="Paterson A.H."/>
            <person name="Zhu X."/>
            <person name="Yang X."/>
            <person name="Smith J.A."/>
            <person name="Cushman J.C."/>
            <person name="Paull R.E."/>
            <person name="Yu Q."/>
        </authorList>
    </citation>
    <scope>NUCLEOTIDE SEQUENCE [LARGE SCALE GENOMIC DNA]</scope>
    <source>
        <strain evidence="9">cv. F153</strain>
    </source>
</reference>
<dbReference type="InterPro" id="IPR008906">
    <property type="entry name" value="HATC_C_dom"/>
</dbReference>
<evidence type="ECO:0000256" key="7">
    <source>
        <dbReference type="PROSITE-ProRule" id="PRU00027"/>
    </source>
</evidence>